<reference evidence="1" key="1">
    <citation type="submission" date="2021-06" db="EMBL/GenBank/DDBJ databases">
        <authorList>
            <person name="Kallberg Y."/>
            <person name="Tangrot J."/>
            <person name="Rosling A."/>
        </authorList>
    </citation>
    <scope>NUCLEOTIDE SEQUENCE</scope>
    <source>
        <strain evidence="1">MA461A</strain>
    </source>
</reference>
<dbReference type="EMBL" id="CAJVQC010006285">
    <property type="protein sequence ID" value="CAG8565126.1"/>
    <property type="molecule type" value="Genomic_DNA"/>
</dbReference>
<protein>
    <submittedName>
        <fullName evidence="1">11686_t:CDS:1</fullName>
    </submittedName>
</protein>
<proteinExistence type="predicted"/>
<evidence type="ECO:0000313" key="1">
    <source>
        <dbReference type="EMBL" id="CAG8565126.1"/>
    </source>
</evidence>
<sequence length="232" mass="27050">LREKYRECMSRIFKEHKEKVSTSDFQMIIRNEQKDFMKRMENVIVIRLLALIHHVGIVKTGDLEPKDIDVRWTGNTIGHFTLDDNHGNKYRFAEHAYYINNYTKDNIALQNYQGDNPVNVESNYGSRFNIQRGATVRVAISIYYGCLASTESDIQTEFETHKYMEGSTITNTQIFSWNTLPEALKTVLPQNYTYQIQKFNILSLYKTPENFDVSNFELDAFANVNSKKEASE</sequence>
<gene>
    <name evidence="1" type="ORF">RPERSI_LOCUS4526</name>
</gene>
<comment type="caution">
    <text evidence="1">The sequence shown here is derived from an EMBL/GenBank/DDBJ whole genome shotgun (WGS) entry which is preliminary data.</text>
</comment>
<accession>A0ACA9M2E5</accession>
<organism evidence="1 2">
    <name type="scientific">Racocetra persica</name>
    <dbReference type="NCBI Taxonomy" id="160502"/>
    <lineage>
        <taxon>Eukaryota</taxon>
        <taxon>Fungi</taxon>
        <taxon>Fungi incertae sedis</taxon>
        <taxon>Mucoromycota</taxon>
        <taxon>Glomeromycotina</taxon>
        <taxon>Glomeromycetes</taxon>
        <taxon>Diversisporales</taxon>
        <taxon>Gigasporaceae</taxon>
        <taxon>Racocetra</taxon>
    </lineage>
</organism>
<evidence type="ECO:0000313" key="2">
    <source>
        <dbReference type="Proteomes" id="UP000789920"/>
    </source>
</evidence>
<feature type="non-terminal residue" evidence="1">
    <location>
        <position position="1"/>
    </location>
</feature>
<keyword evidence="2" id="KW-1185">Reference proteome</keyword>
<dbReference type="Proteomes" id="UP000789920">
    <property type="component" value="Unassembled WGS sequence"/>
</dbReference>
<name>A0ACA9M2E5_9GLOM</name>